<dbReference type="InterPro" id="IPR032979">
    <property type="entry name" value="ENGase"/>
</dbReference>
<reference evidence="2" key="1">
    <citation type="journal article" date="2020" name="Nat. Commun.">
        <title>Large-scale genome sequencing of mycorrhizal fungi provides insights into the early evolution of symbiotic traits.</title>
        <authorList>
            <person name="Miyauchi S."/>
            <person name="Kiss E."/>
            <person name="Kuo A."/>
            <person name="Drula E."/>
            <person name="Kohler A."/>
            <person name="Sanchez-Garcia M."/>
            <person name="Morin E."/>
            <person name="Andreopoulos B."/>
            <person name="Barry K.W."/>
            <person name="Bonito G."/>
            <person name="Buee M."/>
            <person name="Carver A."/>
            <person name="Chen C."/>
            <person name="Cichocki N."/>
            <person name="Clum A."/>
            <person name="Culley D."/>
            <person name="Crous P.W."/>
            <person name="Fauchery L."/>
            <person name="Girlanda M."/>
            <person name="Hayes R.D."/>
            <person name="Keri Z."/>
            <person name="LaButti K."/>
            <person name="Lipzen A."/>
            <person name="Lombard V."/>
            <person name="Magnuson J."/>
            <person name="Maillard F."/>
            <person name="Murat C."/>
            <person name="Nolan M."/>
            <person name="Ohm R.A."/>
            <person name="Pangilinan J."/>
            <person name="Pereira M.F."/>
            <person name="Perotto S."/>
            <person name="Peter M."/>
            <person name="Pfister S."/>
            <person name="Riley R."/>
            <person name="Sitrit Y."/>
            <person name="Stielow J.B."/>
            <person name="Szollosi G."/>
            <person name="Zifcakova L."/>
            <person name="Stursova M."/>
            <person name="Spatafora J.W."/>
            <person name="Tedersoo L."/>
            <person name="Vaario L.M."/>
            <person name="Yamada A."/>
            <person name="Yan M."/>
            <person name="Wang P."/>
            <person name="Xu J."/>
            <person name="Bruns T."/>
            <person name="Baldrian P."/>
            <person name="Vilgalys R."/>
            <person name="Dunand C."/>
            <person name="Henrissat B."/>
            <person name="Grigoriev I.V."/>
            <person name="Hibbett D."/>
            <person name="Nagy L.G."/>
            <person name="Martin F.M."/>
        </authorList>
    </citation>
    <scope>NUCLEOTIDE SEQUENCE</scope>
    <source>
        <strain evidence="2">UH-Tt-Lm1</strain>
    </source>
</reference>
<dbReference type="PANTHER" id="PTHR13246">
    <property type="entry name" value="ENDO BETA N-ACETYLGLUCOSAMINIDASE"/>
    <property type="match status" value="1"/>
</dbReference>
<keyword evidence="2" id="KW-0378">Hydrolase</keyword>
<dbReference type="Gene3D" id="3.20.20.80">
    <property type="entry name" value="Glycosidases"/>
    <property type="match status" value="1"/>
</dbReference>
<dbReference type="Proteomes" id="UP000736335">
    <property type="component" value="Unassembled WGS sequence"/>
</dbReference>
<dbReference type="AlphaFoldDB" id="A0A9P6L6S2"/>
<keyword evidence="3" id="KW-1185">Reference proteome</keyword>
<proteinExistence type="predicted"/>
<gene>
    <name evidence="2" type="ORF">BJ322DRAFT_1066089</name>
</gene>
<reference evidence="2" key="2">
    <citation type="submission" date="2020-11" db="EMBL/GenBank/DDBJ databases">
        <authorList>
            <consortium name="DOE Joint Genome Institute"/>
            <person name="Kuo A."/>
            <person name="Miyauchi S."/>
            <person name="Kiss E."/>
            <person name="Drula E."/>
            <person name="Kohler A."/>
            <person name="Sanchez-Garcia M."/>
            <person name="Andreopoulos B."/>
            <person name="Barry K.W."/>
            <person name="Bonito G."/>
            <person name="Buee M."/>
            <person name="Carver A."/>
            <person name="Chen C."/>
            <person name="Cichocki N."/>
            <person name="Clum A."/>
            <person name="Culley D."/>
            <person name="Crous P.W."/>
            <person name="Fauchery L."/>
            <person name="Girlanda M."/>
            <person name="Hayes R."/>
            <person name="Keri Z."/>
            <person name="Labutti K."/>
            <person name="Lipzen A."/>
            <person name="Lombard V."/>
            <person name="Magnuson J."/>
            <person name="Maillard F."/>
            <person name="Morin E."/>
            <person name="Murat C."/>
            <person name="Nolan M."/>
            <person name="Ohm R."/>
            <person name="Pangilinan J."/>
            <person name="Pereira M."/>
            <person name="Perotto S."/>
            <person name="Peter M."/>
            <person name="Riley R."/>
            <person name="Sitrit Y."/>
            <person name="Stielow B."/>
            <person name="Szollosi G."/>
            <person name="Zifcakova L."/>
            <person name="Stursova M."/>
            <person name="Spatafora J.W."/>
            <person name="Tedersoo L."/>
            <person name="Vaario L.-M."/>
            <person name="Yamada A."/>
            <person name="Yan M."/>
            <person name="Wang P."/>
            <person name="Xu J."/>
            <person name="Bruns T."/>
            <person name="Baldrian P."/>
            <person name="Vilgalys R."/>
            <person name="Henrissat B."/>
            <person name="Grigoriev I.V."/>
            <person name="Hibbett D."/>
            <person name="Nagy L.G."/>
            <person name="Martin F.M."/>
        </authorList>
    </citation>
    <scope>NUCLEOTIDE SEQUENCE</scope>
    <source>
        <strain evidence="2">UH-Tt-Lm1</strain>
    </source>
</reference>
<dbReference type="OrthoDB" id="284473at2759"/>
<dbReference type="GO" id="GO:0005829">
    <property type="term" value="C:cytosol"/>
    <property type="evidence" value="ECO:0007669"/>
    <property type="project" value="UniProtKB-SubCell"/>
</dbReference>
<dbReference type="InterPro" id="IPR005201">
    <property type="entry name" value="TIM_ENGase"/>
</dbReference>
<evidence type="ECO:0000313" key="3">
    <source>
        <dbReference type="Proteomes" id="UP000736335"/>
    </source>
</evidence>
<name>A0A9P6L6S2_9AGAM</name>
<dbReference type="Gene3D" id="2.60.120.260">
    <property type="entry name" value="Galactose-binding domain-like"/>
    <property type="match status" value="1"/>
</dbReference>
<protein>
    <submittedName>
        <fullName evidence="2">Glycosyl hydrolase family 85-domain-containing protein</fullName>
    </submittedName>
</protein>
<evidence type="ECO:0000313" key="2">
    <source>
        <dbReference type="EMBL" id="KAF9784751.1"/>
    </source>
</evidence>
<dbReference type="PANTHER" id="PTHR13246:SF1">
    <property type="entry name" value="CYTOSOLIC ENDO-BETA-N-ACETYLGLUCOSAMINIDASE"/>
    <property type="match status" value="1"/>
</dbReference>
<sequence length="747" mass="83921">MPLVGVDHSLDLVGDEAPYFTSLEELDSWMDKPSKKLRSVLSYTPRSRTVSAPKQGRLLVCHDYKGGYNEKPSTLSYTFNFWSHCETFIYFAHHRITIPPSGWVTAAHRQGAKILGTIIFEGSGESDILRLLLGRPSPSVTGPALSEQTPESIPVSPHYARALADLARQRGFDGYLLNVECPLRGGPEQARALTAWIGLLRYYLKTRVGEHTEMIWYDSVIYTGRLAWQDRLNNNNVVFYPPSTGFFTNYSWPPSFPALTAQYAHNLNLPGKIIQDIYVGIDVWGRNQYGDGGFGTYRALTQIAPKGLGLSVALFGQGWTWETTEGKSDWTWDNWWKYDRKLWLGPEDPKEIVPVPPMSEQSLRKQAILQGVSLAEPFMPIISYFENLTPPCLLDLPFVTFFSPGIGFRWFVNGKEVMDTHERGWTDVQKQSSLGNLIWPRPTPLWEEGGGRGDIPLGSTSLDFTDAWLGGTSLKVTLRFSGDEEAYFRHVWLPLQSISISKDQSYDIFLIYKTDAPSLDLETALAIRSSPEVESLESTTVELENGWTELHVSFMLPKDRAGTTGDVFSVVGIVLGFATEDPSQPCELPINIGMLSAYPSLPKPQPKLAHHKPRVLWANYSKSILMWEIAAYFDPIPGGTMDPQPPDSTDLKWEVSPADTAYPKFMFFNVYVESRVTVAYYRGPEYATFIGTTGWDGRENRFYVEDTMLPKGVKVGSGVDVRFYIQGVTDRGEILPWVDGAFVEAKL</sequence>
<feature type="domain" description="Cytosolic endo-beta-N-acetylglucosaminidase TIM barrel" evidence="1">
    <location>
        <begin position="69"/>
        <end position="410"/>
    </location>
</feature>
<dbReference type="EMBL" id="WIUZ02000008">
    <property type="protein sequence ID" value="KAF9784751.1"/>
    <property type="molecule type" value="Genomic_DNA"/>
</dbReference>
<evidence type="ECO:0000259" key="1">
    <source>
        <dbReference type="Pfam" id="PF03644"/>
    </source>
</evidence>
<organism evidence="2 3">
    <name type="scientific">Thelephora terrestris</name>
    <dbReference type="NCBI Taxonomy" id="56493"/>
    <lineage>
        <taxon>Eukaryota</taxon>
        <taxon>Fungi</taxon>
        <taxon>Dikarya</taxon>
        <taxon>Basidiomycota</taxon>
        <taxon>Agaricomycotina</taxon>
        <taxon>Agaricomycetes</taxon>
        <taxon>Thelephorales</taxon>
        <taxon>Thelephoraceae</taxon>
        <taxon>Thelephora</taxon>
    </lineage>
</organism>
<dbReference type="Pfam" id="PF03644">
    <property type="entry name" value="Glyco_hydro_85"/>
    <property type="match status" value="1"/>
</dbReference>
<comment type="caution">
    <text evidence="2">The sequence shown here is derived from an EMBL/GenBank/DDBJ whole genome shotgun (WGS) entry which is preliminary data.</text>
</comment>
<dbReference type="GO" id="GO:0033925">
    <property type="term" value="F:mannosyl-glycoprotein endo-beta-N-acetylglucosaminidase activity"/>
    <property type="evidence" value="ECO:0007669"/>
    <property type="project" value="UniProtKB-EC"/>
</dbReference>
<accession>A0A9P6L6S2</accession>